<evidence type="ECO:0000256" key="3">
    <source>
        <dbReference type="ARBA" id="ARBA00023163"/>
    </source>
</evidence>
<dbReference type="RefSeq" id="WP_070993007.1">
    <property type="nucleotide sequence ID" value="NZ_CBCSHD010000010.1"/>
</dbReference>
<dbReference type="Gene3D" id="1.10.357.10">
    <property type="entry name" value="Tetracycline Repressor, domain 2"/>
    <property type="match status" value="1"/>
</dbReference>
<name>A0A1S1N4F7_9GAMM</name>
<dbReference type="Pfam" id="PF16925">
    <property type="entry name" value="TetR_C_13"/>
    <property type="match status" value="1"/>
</dbReference>
<evidence type="ECO:0000313" key="6">
    <source>
        <dbReference type="EMBL" id="OHU94539.1"/>
    </source>
</evidence>
<evidence type="ECO:0000256" key="2">
    <source>
        <dbReference type="ARBA" id="ARBA00023125"/>
    </source>
</evidence>
<dbReference type="InterPro" id="IPR011075">
    <property type="entry name" value="TetR_C"/>
</dbReference>
<protein>
    <submittedName>
        <fullName evidence="6">TetR family transcriptional regulator</fullName>
    </submittedName>
</protein>
<dbReference type="SUPFAM" id="SSF46689">
    <property type="entry name" value="Homeodomain-like"/>
    <property type="match status" value="1"/>
</dbReference>
<evidence type="ECO:0000256" key="4">
    <source>
        <dbReference type="PROSITE-ProRule" id="PRU00335"/>
    </source>
</evidence>
<keyword evidence="2 4" id="KW-0238">DNA-binding</keyword>
<proteinExistence type="predicted"/>
<dbReference type="AlphaFoldDB" id="A0A1S1N4F7"/>
<dbReference type="GO" id="GO:0003677">
    <property type="term" value="F:DNA binding"/>
    <property type="evidence" value="ECO:0007669"/>
    <property type="project" value="UniProtKB-UniRule"/>
</dbReference>
<comment type="caution">
    <text evidence="6">The sequence shown here is derived from an EMBL/GenBank/DDBJ whole genome shotgun (WGS) entry which is preliminary data.</text>
</comment>
<dbReference type="Pfam" id="PF00440">
    <property type="entry name" value="TetR_N"/>
    <property type="match status" value="1"/>
</dbReference>
<feature type="domain" description="HTH tetR-type" evidence="5">
    <location>
        <begin position="5"/>
        <end position="65"/>
    </location>
</feature>
<dbReference type="EMBL" id="MNAN01000034">
    <property type="protein sequence ID" value="OHU94539.1"/>
    <property type="molecule type" value="Genomic_DNA"/>
</dbReference>
<dbReference type="SUPFAM" id="SSF48498">
    <property type="entry name" value="Tetracyclin repressor-like, C-terminal domain"/>
    <property type="match status" value="1"/>
</dbReference>
<evidence type="ECO:0000313" key="7">
    <source>
        <dbReference type="Proteomes" id="UP000180253"/>
    </source>
</evidence>
<keyword evidence="1" id="KW-0805">Transcription regulation</keyword>
<dbReference type="PANTHER" id="PTHR47506">
    <property type="entry name" value="TRANSCRIPTIONAL REGULATORY PROTEIN"/>
    <property type="match status" value="1"/>
</dbReference>
<dbReference type="InterPro" id="IPR001647">
    <property type="entry name" value="HTH_TetR"/>
</dbReference>
<dbReference type="Gene3D" id="1.10.10.60">
    <property type="entry name" value="Homeodomain-like"/>
    <property type="match status" value="1"/>
</dbReference>
<dbReference type="OrthoDB" id="326421at2"/>
<dbReference type="InterPro" id="IPR036271">
    <property type="entry name" value="Tet_transcr_reg_TetR-rel_C_sf"/>
</dbReference>
<gene>
    <name evidence="6" type="ORF">BIW53_15875</name>
</gene>
<keyword evidence="3" id="KW-0804">Transcription</keyword>
<sequence>MGKGKQTKQQVLVTALNIATATSLNDLTIGGLAAATGMSKSGLFAHFNSKENLQLAVLEHAKSIFVNTVIKPVDENLSALAKLLKTCELWQSWYQEQACTCIFISAAVEFDDQPGAVRDSVKAQLQSWISYLNRLVSDAIAQQELNAQTDAKQFTYELYSLYLGSQHMAWVGLEDDSHSRFNRAIQQLVERHQGAHYEQ</sequence>
<keyword evidence="7" id="KW-1185">Reference proteome</keyword>
<feature type="DNA-binding region" description="H-T-H motif" evidence="4">
    <location>
        <begin position="28"/>
        <end position="47"/>
    </location>
</feature>
<evidence type="ECO:0000259" key="5">
    <source>
        <dbReference type="PROSITE" id="PS50977"/>
    </source>
</evidence>
<evidence type="ECO:0000256" key="1">
    <source>
        <dbReference type="ARBA" id="ARBA00023015"/>
    </source>
</evidence>
<reference evidence="6 7" key="1">
    <citation type="submission" date="2016-10" db="EMBL/GenBank/DDBJ databases">
        <title>Pseudoalteromonas amylolytica sp. nov., isolated from the surface seawater.</title>
        <authorList>
            <person name="Wu Y.-H."/>
            <person name="Cheng H."/>
            <person name="Jin X.-B."/>
            <person name="Wang C.-S."/>
            <person name="Xu X.-W."/>
        </authorList>
    </citation>
    <scope>NUCLEOTIDE SEQUENCE [LARGE SCALE GENOMIC DNA]</scope>
    <source>
        <strain evidence="6 7">JCM 12483</strain>
    </source>
</reference>
<dbReference type="PROSITE" id="PS50977">
    <property type="entry name" value="HTH_TETR_2"/>
    <property type="match status" value="1"/>
</dbReference>
<dbReference type="PANTHER" id="PTHR47506:SF6">
    <property type="entry name" value="HTH-TYPE TRANSCRIPTIONAL REPRESSOR NEMR"/>
    <property type="match status" value="1"/>
</dbReference>
<dbReference type="Proteomes" id="UP000180253">
    <property type="component" value="Unassembled WGS sequence"/>
</dbReference>
<dbReference type="InterPro" id="IPR009057">
    <property type="entry name" value="Homeodomain-like_sf"/>
</dbReference>
<dbReference type="STRING" id="327939.BIW53_15875"/>
<accession>A0A1S1N4F7</accession>
<organism evidence="6 7">
    <name type="scientific">Pseudoalteromonas byunsanensis</name>
    <dbReference type="NCBI Taxonomy" id="327939"/>
    <lineage>
        <taxon>Bacteria</taxon>
        <taxon>Pseudomonadati</taxon>
        <taxon>Pseudomonadota</taxon>
        <taxon>Gammaproteobacteria</taxon>
        <taxon>Alteromonadales</taxon>
        <taxon>Pseudoalteromonadaceae</taxon>
        <taxon>Pseudoalteromonas</taxon>
    </lineage>
</organism>